<reference evidence="2" key="1">
    <citation type="submission" date="2016-10" db="EMBL/GenBank/DDBJ databases">
        <authorList>
            <person name="Varghese N."/>
            <person name="Submissions S."/>
        </authorList>
    </citation>
    <scope>NUCLEOTIDE SEQUENCE [LARGE SCALE GENOMIC DNA]</scope>
    <source>
        <strain evidence="2">Nm69</strain>
    </source>
</reference>
<sequence length="33" mass="3848">MDTNKDGKIIQLRVPDTDEKANRSAIHEIIRNR</sequence>
<evidence type="ECO:0000313" key="1">
    <source>
        <dbReference type="EMBL" id="SFL29456.1"/>
    </source>
</evidence>
<organism evidence="1 2">
    <name type="scientific">Nitrosomonas aestuarii</name>
    <dbReference type="NCBI Taxonomy" id="52441"/>
    <lineage>
        <taxon>Bacteria</taxon>
        <taxon>Pseudomonadati</taxon>
        <taxon>Pseudomonadota</taxon>
        <taxon>Betaproteobacteria</taxon>
        <taxon>Nitrosomonadales</taxon>
        <taxon>Nitrosomonadaceae</taxon>
        <taxon>Nitrosomonas</taxon>
    </lineage>
</organism>
<gene>
    <name evidence="1" type="ORF">SAMN05216302_10559</name>
</gene>
<dbReference type="STRING" id="52441.SAMN05216302_10559"/>
<accession>A0A1I4GK07</accession>
<dbReference type="AlphaFoldDB" id="A0A1I4GK07"/>
<keyword evidence="2" id="KW-1185">Reference proteome</keyword>
<proteinExistence type="predicted"/>
<protein>
    <submittedName>
        <fullName evidence="1">Uncharacterized protein</fullName>
    </submittedName>
</protein>
<dbReference type="Proteomes" id="UP000199533">
    <property type="component" value="Unassembled WGS sequence"/>
</dbReference>
<name>A0A1I4GK07_9PROT</name>
<evidence type="ECO:0000313" key="2">
    <source>
        <dbReference type="Proteomes" id="UP000199533"/>
    </source>
</evidence>
<dbReference type="EMBL" id="FOSP01000055">
    <property type="protein sequence ID" value="SFL29456.1"/>
    <property type="molecule type" value="Genomic_DNA"/>
</dbReference>